<accession>A0A919XDA9</accession>
<feature type="signal peptide" evidence="1">
    <location>
        <begin position="1"/>
        <end position="23"/>
    </location>
</feature>
<dbReference type="RefSeq" id="WP_160038246.1">
    <property type="nucleotide sequence ID" value="NZ_BORQ01000001.1"/>
</dbReference>
<dbReference type="Proteomes" id="UP000679779">
    <property type="component" value="Unassembled WGS sequence"/>
</dbReference>
<comment type="caution">
    <text evidence="2">The sequence shown here is derived from an EMBL/GenBank/DDBJ whole genome shotgun (WGS) entry which is preliminary data.</text>
</comment>
<evidence type="ECO:0000256" key="1">
    <source>
        <dbReference type="SAM" id="SignalP"/>
    </source>
</evidence>
<keyword evidence="3" id="KW-1185">Reference proteome</keyword>
<gene>
    <name evidence="2" type="ORF">J2TS6_04590</name>
</gene>
<keyword evidence="1" id="KW-0732">Signal</keyword>
<dbReference type="EMBL" id="BORQ01000001">
    <property type="protein sequence ID" value="GIO29318.1"/>
    <property type="molecule type" value="Genomic_DNA"/>
</dbReference>
<organism evidence="2 3">
    <name type="scientific">Paenibacillus albilobatus</name>
    <dbReference type="NCBI Taxonomy" id="2716884"/>
    <lineage>
        <taxon>Bacteria</taxon>
        <taxon>Bacillati</taxon>
        <taxon>Bacillota</taxon>
        <taxon>Bacilli</taxon>
        <taxon>Bacillales</taxon>
        <taxon>Paenibacillaceae</taxon>
        <taxon>Paenibacillus</taxon>
    </lineage>
</organism>
<feature type="chain" id="PRO_5037944020" evidence="1">
    <location>
        <begin position="24"/>
        <end position="118"/>
    </location>
</feature>
<reference evidence="2" key="1">
    <citation type="submission" date="2021-03" db="EMBL/GenBank/DDBJ databases">
        <title>Antimicrobial resistance genes in bacteria isolated from Japanese honey, and their potential for conferring macrolide and lincosamide resistance in the American foulbrood pathogen Paenibacillus larvae.</title>
        <authorList>
            <person name="Okamoto M."/>
            <person name="Kumagai M."/>
            <person name="Kanamori H."/>
            <person name="Takamatsu D."/>
        </authorList>
    </citation>
    <scope>NUCLEOTIDE SEQUENCE</scope>
    <source>
        <strain evidence="2">J2TS6</strain>
    </source>
</reference>
<dbReference type="AlphaFoldDB" id="A0A919XDA9"/>
<proteinExistence type="predicted"/>
<evidence type="ECO:0000313" key="3">
    <source>
        <dbReference type="Proteomes" id="UP000679779"/>
    </source>
</evidence>
<protein>
    <submittedName>
        <fullName evidence="2">Uncharacterized protein</fullName>
    </submittedName>
</protein>
<sequence length="118" mass="12917">MRKLSVIAILMIMLFSFSSFASAQDATSPPYYLSGNVSYEATYYNQNFNAPGSVTLTLLKVTSDGDVPVGSKTVIVRPGETKTERVLLASNLPADYYKLKISYGSSSVIVYADRIIQE</sequence>
<name>A0A919XDA9_9BACL</name>
<evidence type="ECO:0000313" key="2">
    <source>
        <dbReference type="EMBL" id="GIO29318.1"/>
    </source>
</evidence>